<dbReference type="SUPFAM" id="SSF47384">
    <property type="entry name" value="Homodimeric domain of signal transducing histidine kinase"/>
    <property type="match status" value="1"/>
</dbReference>
<dbReference type="Proteomes" id="UP000000321">
    <property type="component" value="Unassembled WGS sequence"/>
</dbReference>
<dbReference type="SMART" id="SM00387">
    <property type="entry name" value="HATPase_c"/>
    <property type="match status" value="1"/>
</dbReference>
<dbReference type="GO" id="GO:0000155">
    <property type="term" value="F:phosphorelay sensor kinase activity"/>
    <property type="evidence" value="ECO:0007669"/>
    <property type="project" value="InterPro"/>
</dbReference>
<sequence length="462" mass="49341">MMAAPAVRSLTARVILLSSVWAIVAFAVAGGLISTLYERTARKGFEDLLTAQLYNLVNSVSVGDSGYLSGSPDLGDLRYLQPLSGWYWEVVPASANTQGRLSSGSLGILDVPPTATAQVPFDAAYRRSYDADGLDGEQLRIIETEVVLDSQNHAARFRVMGNASVVAAEIGEFDRILTLYLGAVGLGTVLVNGLAILFGLGPLRAVRAALSDVRTGRAERLEGRFPIEIEPLAVEMNALIDNNRRIVERSRTQVGNLAHSLKTPIAVLVNEASAMGRERGRVIGDQAERMRQQVQHYLDRARVAAQSEGGVFRTPVAPTLERLVRVVAKLNPGINLDFDAEAAADLVFAGEKQDLEEIAGNLLENAGKWAKARIRVSAEATGADRVSVSIEDDGPGLTAEQIVEAKKRGTRLDEATPGSGLGLSIVLDMVREYRGVLDLGRSELGGLKATVTLPRAPGGLAA</sequence>
<dbReference type="AlphaFoldDB" id="Q1YJE6"/>
<evidence type="ECO:0000256" key="8">
    <source>
        <dbReference type="ARBA" id="ARBA00022989"/>
    </source>
</evidence>
<dbReference type="CDD" id="cd00082">
    <property type="entry name" value="HisKA"/>
    <property type="match status" value="1"/>
</dbReference>
<keyword evidence="5" id="KW-0808">Transferase</keyword>
<dbReference type="EC" id="2.7.13.3" evidence="3"/>
<protein>
    <recommendedName>
        <fullName evidence="3">histidine kinase</fullName>
        <ecNumber evidence="3">2.7.13.3</ecNumber>
    </recommendedName>
</protein>
<reference evidence="14 15" key="1">
    <citation type="journal article" date="2008" name="Appl. Environ. Microbiol.">
        <title>Genomic insights into Mn(II) oxidation by the marine alphaproteobacterium Aurantimonas sp. strain SI85-9A1.</title>
        <authorList>
            <person name="Dick G.J."/>
            <person name="Podell S."/>
            <person name="Johnson H.A."/>
            <person name="Rivera-Espinoza Y."/>
            <person name="Bernier-Latmani R."/>
            <person name="McCarthy J.K."/>
            <person name="Torpey J.W."/>
            <person name="Clement B.G."/>
            <person name="Gaasterland T."/>
            <person name="Tebo B.M."/>
        </authorList>
    </citation>
    <scope>NUCLEOTIDE SEQUENCE [LARGE SCALE GENOMIC DNA]</scope>
    <source>
        <strain evidence="14 15">SI85-9A1</strain>
    </source>
</reference>
<accession>Q1YJE6</accession>
<dbReference type="BioCyc" id="AURANTIMONAS:SI859A1_01053-MONOMER"/>
<feature type="transmembrane region" description="Helical" evidence="11">
    <location>
        <begin position="12"/>
        <end position="33"/>
    </location>
</feature>
<feature type="domain" description="HAMP" evidence="13">
    <location>
        <begin position="197"/>
        <end position="248"/>
    </location>
</feature>
<dbReference type="InterPro" id="IPR003594">
    <property type="entry name" value="HATPase_dom"/>
</dbReference>
<dbReference type="Gene3D" id="1.10.287.130">
    <property type="match status" value="1"/>
</dbReference>
<evidence type="ECO:0000256" key="9">
    <source>
        <dbReference type="ARBA" id="ARBA00023012"/>
    </source>
</evidence>
<dbReference type="OrthoDB" id="9809567at2"/>
<organism evidence="14 15">
    <name type="scientific">Aurantimonas manganoxydans (strain ATCC BAA-1229 / DSM 21871 / SI85-9A1)</name>
    <dbReference type="NCBI Taxonomy" id="287752"/>
    <lineage>
        <taxon>Bacteria</taxon>
        <taxon>Pseudomonadati</taxon>
        <taxon>Pseudomonadota</taxon>
        <taxon>Alphaproteobacteria</taxon>
        <taxon>Hyphomicrobiales</taxon>
        <taxon>Aurantimonadaceae</taxon>
        <taxon>Aurantimonas</taxon>
    </lineage>
</organism>
<dbReference type="PANTHER" id="PTHR45436:SF5">
    <property type="entry name" value="SENSOR HISTIDINE KINASE TRCS"/>
    <property type="match status" value="1"/>
</dbReference>
<dbReference type="EMBL" id="AAPJ01000002">
    <property type="protein sequence ID" value="EAS50927.1"/>
    <property type="molecule type" value="Genomic_DNA"/>
</dbReference>
<keyword evidence="8 11" id="KW-1133">Transmembrane helix</keyword>
<evidence type="ECO:0000256" key="10">
    <source>
        <dbReference type="ARBA" id="ARBA00023136"/>
    </source>
</evidence>
<keyword evidence="7 14" id="KW-0418">Kinase</keyword>
<keyword evidence="15" id="KW-1185">Reference proteome</keyword>
<dbReference type="GO" id="GO:0005886">
    <property type="term" value="C:plasma membrane"/>
    <property type="evidence" value="ECO:0007669"/>
    <property type="project" value="TreeGrafter"/>
</dbReference>
<dbReference type="PRINTS" id="PR00344">
    <property type="entry name" value="BCTRLSENSOR"/>
</dbReference>
<evidence type="ECO:0000313" key="14">
    <source>
        <dbReference type="EMBL" id="EAS50927.1"/>
    </source>
</evidence>
<proteinExistence type="predicted"/>
<dbReference type="InterPro" id="IPR036890">
    <property type="entry name" value="HATPase_C_sf"/>
</dbReference>
<dbReference type="HOGENOM" id="CLU_000445_42_3_5"/>
<evidence type="ECO:0000313" key="15">
    <source>
        <dbReference type="Proteomes" id="UP000000321"/>
    </source>
</evidence>
<dbReference type="InterPro" id="IPR003661">
    <property type="entry name" value="HisK_dim/P_dom"/>
</dbReference>
<comment type="catalytic activity">
    <reaction evidence="1">
        <text>ATP + protein L-histidine = ADP + protein N-phospho-L-histidine.</text>
        <dbReference type="EC" id="2.7.13.3"/>
    </reaction>
</comment>
<feature type="transmembrane region" description="Helical" evidence="11">
    <location>
        <begin position="179"/>
        <end position="201"/>
    </location>
</feature>
<dbReference type="SUPFAM" id="SSF55874">
    <property type="entry name" value="ATPase domain of HSP90 chaperone/DNA topoisomerase II/histidine kinase"/>
    <property type="match status" value="1"/>
</dbReference>
<keyword evidence="9" id="KW-0902">Two-component regulatory system</keyword>
<evidence type="ECO:0000256" key="3">
    <source>
        <dbReference type="ARBA" id="ARBA00012438"/>
    </source>
</evidence>
<dbReference type="Gene3D" id="3.30.565.10">
    <property type="entry name" value="Histidine kinase-like ATPase, C-terminal domain"/>
    <property type="match status" value="1"/>
</dbReference>
<dbReference type="InterPro" id="IPR050428">
    <property type="entry name" value="TCS_sensor_his_kinase"/>
</dbReference>
<dbReference type="Pfam" id="PF02518">
    <property type="entry name" value="HATPase_c"/>
    <property type="match status" value="1"/>
</dbReference>
<evidence type="ECO:0000256" key="2">
    <source>
        <dbReference type="ARBA" id="ARBA00004370"/>
    </source>
</evidence>
<comment type="subcellular location">
    <subcellularLocation>
        <location evidence="2">Membrane</location>
    </subcellularLocation>
</comment>
<evidence type="ECO:0000256" key="1">
    <source>
        <dbReference type="ARBA" id="ARBA00000085"/>
    </source>
</evidence>
<dbReference type="SMART" id="SM00388">
    <property type="entry name" value="HisKA"/>
    <property type="match status" value="1"/>
</dbReference>
<keyword evidence="6 11" id="KW-0812">Transmembrane</keyword>
<keyword evidence="4" id="KW-0597">Phosphoprotein</keyword>
<dbReference type="InterPro" id="IPR003660">
    <property type="entry name" value="HAMP_dom"/>
</dbReference>
<dbReference type="PANTHER" id="PTHR45436">
    <property type="entry name" value="SENSOR HISTIDINE KINASE YKOH"/>
    <property type="match status" value="1"/>
</dbReference>
<evidence type="ECO:0000256" key="4">
    <source>
        <dbReference type="ARBA" id="ARBA00022553"/>
    </source>
</evidence>
<comment type="caution">
    <text evidence="14">The sequence shown here is derived from an EMBL/GenBank/DDBJ whole genome shotgun (WGS) entry which is preliminary data.</text>
</comment>
<gene>
    <name evidence="14" type="ORF">SI859A1_01053</name>
</gene>
<dbReference type="InterPro" id="IPR005467">
    <property type="entry name" value="His_kinase_dom"/>
</dbReference>
<keyword evidence="10 11" id="KW-0472">Membrane</keyword>
<dbReference type="PROSITE" id="PS50109">
    <property type="entry name" value="HIS_KIN"/>
    <property type="match status" value="1"/>
</dbReference>
<evidence type="ECO:0000256" key="5">
    <source>
        <dbReference type="ARBA" id="ARBA00022679"/>
    </source>
</evidence>
<evidence type="ECO:0000256" key="6">
    <source>
        <dbReference type="ARBA" id="ARBA00022692"/>
    </source>
</evidence>
<dbReference type="InterPro" id="IPR004358">
    <property type="entry name" value="Sig_transdc_His_kin-like_C"/>
</dbReference>
<feature type="domain" description="Histidine kinase" evidence="12">
    <location>
        <begin position="256"/>
        <end position="457"/>
    </location>
</feature>
<dbReference type="InterPro" id="IPR036097">
    <property type="entry name" value="HisK_dim/P_sf"/>
</dbReference>
<evidence type="ECO:0000259" key="12">
    <source>
        <dbReference type="PROSITE" id="PS50109"/>
    </source>
</evidence>
<evidence type="ECO:0000256" key="7">
    <source>
        <dbReference type="ARBA" id="ARBA00022777"/>
    </source>
</evidence>
<dbReference type="RefSeq" id="WP_009208916.1">
    <property type="nucleotide sequence ID" value="NZ_BBWP01000022.1"/>
</dbReference>
<dbReference type="PROSITE" id="PS50885">
    <property type="entry name" value="HAMP"/>
    <property type="match status" value="1"/>
</dbReference>
<name>Q1YJE6_AURMS</name>
<evidence type="ECO:0000256" key="11">
    <source>
        <dbReference type="SAM" id="Phobius"/>
    </source>
</evidence>
<evidence type="ECO:0000259" key="13">
    <source>
        <dbReference type="PROSITE" id="PS50885"/>
    </source>
</evidence>